<evidence type="ECO:0000256" key="1">
    <source>
        <dbReference type="ARBA" id="ARBA00006432"/>
    </source>
</evidence>
<dbReference type="GO" id="GO:0070566">
    <property type="term" value="F:adenylyltransferase activity"/>
    <property type="evidence" value="ECO:0007669"/>
    <property type="project" value="TreeGrafter"/>
</dbReference>
<evidence type="ECO:0000313" key="7">
    <source>
        <dbReference type="EMBL" id="KWX24871.1"/>
    </source>
</evidence>
<keyword evidence="3" id="KW-0276">Fatty acid metabolism</keyword>
<keyword evidence="4" id="KW-0443">Lipid metabolism</keyword>
<dbReference type="GO" id="GO:0006633">
    <property type="term" value="P:fatty acid biosynthetic process"/>
    <property type="evidence" value="ECO:0007669"/>
    <property type="project" value="TreeGrafter"/>
</dbReference>
<dbReference type="InterPro" id="IPR025110">
    <property type="entry name" value="AMP-bd_C"/>
</dbReference>
<evidence type="ECO:0000256" key="2">
    <source>
        <dbReference type="ARBA" id="ARBA00022598"/>
    </source>
</evidence>
<comment type="similarity">
    <text evidence="1">Belongs to the ATP-dependent AMP-binding enzyme family.</text>
</comment>
<sequence length="579" mass="62255">MSDTSVLSVLRERASLQPNDTAFTFIDYERDWNGDAVESLTWMQLFRRTVNLARHLEGLGSVGDRAVILAPQGLEYIVAFLGSMQAGMLAVPLSVPLGGVSDERVASVMSDALPSVVLTTSTAAQTLTEYVRPHPDGSTPTVVEVDLLDLDGPLGSGGADEIPDLAYLQYTSGSTRSPAGVMMSHRNIITNFEQWAAGFFADNGNVPPPGATVVSWLPFYHDMGLYLGICAPILLGIPAVLMSPVAFLQRPARWMQLTASHPKAYTAGPNFAFELAVRKTSDDDMAGFDLGDVLVVATGSERVHPATLQRFTQRFSAFNLRESVIRPSYGLAEATIYVATSTVGHPPSIVRFDSTKLTMGTAEPAEGKAGTALVSYGVPTAPTVRIVDPDTGIECPAGTVGEIWVYGENVAAGYWNKPDQTEKTFGAKIVEPSDGTPEGPWLRTGDSGFLFDDELFIIGRIKDLLIVYGRNHSPDDIEATIQEITHGRCAAIAIPDRGTEQLVVIVEARKRGESHQEIADKLTVVKREVTSAISSSHGLSVADLVLVSQGSIPITTSGKVRRSACVEKYREGEFARLDA</sequence>
<organism evidence="7 8">
    <name type="scientific">Mycolicibacterium wolinskyi</name>
    <dbReference type="NCBI Taxonomy" id="59750"/>
    <lineage>
        <taxon>Bacteria</taxon>
        <taxon>Bacillati</taxon>
        <taxon>Actinomycetota</taxon>
        <taxon>Actinomycetes</taxon>
        <taxon>Mycobacteriales</taxon>
        <taxon>Mycobacteriaceae</taxon>
        <taxon>Mycolicibacterium</taxon>
    </lineage>
</organism>
<dbReference type="GO" id="GO:0016874">
    <property type="term" value="F:ligase activity"/>
    <property type="evidence" value="ECO:0007669"/>
    <property type="project" value="UniProtKB-KW"/>
</dbReference>
<feature type="domain" description="AMP-dependent synthetase/ligase" evidence="5">
    <location>
        <begin position="11"/>
        <end position="415"/>
    </location>
</feature>
<dbReference type="PATRIC" id="fig|59750.3.peg.5703"/>
<dbReference type="FunFam" id="3.40.50.12780:FF:000013">
    <property type="entry name" value="Long-chain-fatty-acid--AMP ligase FadD32"/>
    <property type="match status" value="1"/>
</dbReference>
<evidence type="ECO:0000256" key="3">
    <source>
        <dbReference type="ARBA" id="ARBA00022832"/>
    </source>
</evidence>
<dbReference type="Pfam" id="PF00501">
    <property type="entry name" value="AMP-binding"/>
    <property type="match status" value="1"/>
</dbReference>
<dbReference type="InterPro" id="IPR000873">
    <property type="entry name" value="AMP-dep_synth/lig_dom"/>
</dbReference>
<reference evidence="7 8" key="1">
    <citation type="submission" date="2015-07" db="EMBL/GenBank/DDBJ databases">
        <title>A draft genome sequence of Mycobacterium wolinskyi.</title>
        <authorList>
            <person name="de Man T.J."/>
            <person name="Perry K.A."/>
            <person name="Coulliette A.D."/>
            <person name="Jensen B."/>
            <person name="Toney N.C."/>
            <person name="Limbago B.M."/>
            <person name="Noble-Wang J."/>
        </authorList>
    </citation>
    <scope>NUCLEOTIDE SEQUENCE [LARGE SCALE GENOMIC DNA]</scope>
    <source>
        <strain evidence="7 8">CDC_01</strain>
    </source>
</reference>
<dbReference type="PANTHER" id="PTHR22754:SF32">
    <property type="entry name" value="DISCO-INTERACTING PROTEIN 2"/>
    <property type="match status" value="1"/>
</dbReference>
<dbReference type="InterPro" id="IPR045851">
    <property type="entry name" value="AMP-bd_C_sf"/>
</dbReference>
<proteinExistence type="inferred from homology"/>
<dbReference type="Gene3D" id="3.30.300.30">
    <property type="match status" value="1"/>
</dbReference>
<evidence type="ECO:0000259" key="6">
    <source>
        <dbReference type="Pfam" id="PF23024"/>
    </source>
</evidence>
<dbReference type="FunFam" id="3.30.300.30:FF:000016">
    <property type="entry name" value="Fatty-acid-CoA ligase FadD26"/>
    <property type="match status" value="1"/>
</dbReference>
<dbReference type="NCBIfam" id="NF004509">
    <property type="entry name" value="PRK05850.1"/>
    <property type="match status" value="1"/>
</dbReference>
<protein>
    <submittedName>
        <fullName evidence="7">Acyl-CoA synthetase</fullName>
    </submittedName>
</protein>
<keyword evidence="8" id="KW-1185">Reference proteome</keyword>
<comment type="caution">
    <text evidence="7">The sequence shown here is derived from an EMBL/GenBank/DDBJ whole genome shotgun (WGS) entry which is preliminary data.</text>
</comment>
<dbReference type="InterPro" id="IPR040097">
    <property type="entry name" value="FAAL/FAAC"/>
</dbReference>
<name>A0A132PRA7_9MYCO</name>
<feature type="domain" description="AMP-binding enzyme C-terminal" evidence="6">
    <location>
        <begin position="463"/>
        <end position="574"/>
    </location>
</feature>
<dbReference type="GO" id="GO:0005886">
    <property type="term" value="C:plasma membrane"/>
    <property type="evidence" value="ECO:0007669"/>
    <property type="project" value="TreeGrafter"/>
</dbReference>
<dbReference type="Gene3D" id="3.40.50.12780">
    <property type="entry name" value="N-terminal domain of ligase-like"/>
    <property type="match status" value="1"/>
</dbReference>
<dbReference type="EMBL" id="LGTW01000004">
    <property type="protein sequence ID" value="KWX24871.1"/>
    <property type="molecule type" value="Genomic_DNA"/>
</dbReference>
<accession>A0A132PRA7</accession>
<dbReference type="SUPFAM" id="SSF56801">
    <property type="entry name" value="Acetyl-CoA synthetase-like"/>
    <property type="match status" value="1"/>
</dbReference>
<dbReference type="Proteomes" id="UP000070612">
    <property type="component" value="Unassembled WGS sequence"/>
</dbReference>
<evidence type="ECO:0000256" key="4">
    <source>
        <dbReference type="ARBA" id="ARBA00023098"/>
    </source>
</evidence>
<dbReference type="PANTHER" id="PTHR22754">
    <property type="entry name" value="DISCO-INTERACTING PROTEIN 2 DIP2 -RELATED"/>
    <property type="match status" value="1"/>
</dbReference>
<dbReference type="InterPro" id="IPR042099">
    <property type="entry name" value="ANL_N_sf"/>
</dbReference>
<keyword evidence="2" id="KW-0436">Ligase</keyword>
<evidence type="ECO:0000259" key="5">
    <source>
        <dbReference type="Pfam" id="PF00501"/>
    </source>
</evidence>
<dbReference type="CDD" id="cd05931">
    <property type="entry name" value="FAAL"/>
    <property type="match status" value="1"/>
</dbReference>
<evidence type="ECO:0000313" key="8">
    <source>
        <dbReference type="Proteomes" id="UP000070612"/>
    </source>
</evidence>
<dbReference type="AlphaFoldDB" id="A0A132PRA7"/>
<gene>
    <name evidence="7" type="ORF">AFM11_09275</name>
</gene>
<dbReference type="GO" id="GO:0071766">
    <property type="term" value="P:Actinobacterium-type cell wall biogenesis"/>
    <property type="evidence" value="ECO:0007669"/>
    <property type="project" value="UniProtKB-ARBA"/>
</dbReference>
<dbReference type="STRING" id="59750.AWC31_13095"/>
<dbReference type="Pfam" id="PF23024">
    <property type="entry name" value="AMP-dom_DIP2-like"/>
    <property type="match status" value="1"/>
</dbReference>